<gene>
    <name evidence="3" type="ORF">PR048_027545</name>
</gene>
<organism evidence="3 4">
    <name type="scientific">Dryococelus australis</name>
    <dbReference type="NCBI Taxonomy" id="614101"/>
    <lineage>
        <taxon>Eukaryota</taxon>
        <taxon>Metazoa</taxon>
        <taxon>Ecdysozoa</taxon>
        <taxon>Arthropoda</taxon>
        <taxon>Hexapoda</taxon>
        <taxon>Insecta</taxon>
        <taxon>Pterygota</taxon>
        <taxon>Neoptera</taxon>
        <taxon>Polyneoptera</taxon>
        <taxon>Phasmatodea</taxon>
        <taxon>Verophasmatodea</taxon>
        <taxon>Anareolatae</taxon>
        <taxon>Phasmatidae</taxon>
        <taxon>Eurycanthinae</taxon>
        <taxon>Dryococelus</taxon>
    </lineage>
</organism>
<name>A0ABQ9GGU3_9NEOP</name>
<comment type="caution">
    <text evidence="3">The sequence shown here is derived from an EMBL/GenBank/DDBJ whole genome shotgun (WGS) entry which is preliminary data.</text>
</comment>
<dbReference type="Pfam" id="PF22936">
    <property type="entry name" value="Pol_BBD"/>
    <property type="match status" value="1"/>
</dbReference>
<evidence type="ECO:0000259" key="1">
    <source>
        <dbReference type="Pfam" id="PF13976"/>
    </source>
</evidence>
<evidence type="ECO:0000313" key="3">
    <source>
        <dbReference type="EMBL" id="KAJ8871239.1"/>
    </source>
</evidence>
<dbReference type="Pfam" id="PF13976">
    <property type="entry name" value="gag_pre-integrs"/>
    <property type="match status" value="1"/>
</dbReference>
<evidence type="ECO:0000313" key="4">
    <source>
        <dbReference type="Proteomes" id="UP001159363"/>
    </source>
</evidence>
<feature type="domain" description="Retrovirus-related Pol polyprotein from transposon TNT 1-94-like beta-barrel" evidence="2">
    <location>
        <begin position="200"/>
        <end position="273"/>
    </location>
</feature>
<dbReference type="InterPro" id="IPR054722">
    <property type="entry name" value="PolX-like_BBD"/>
</dbReference>
<keyword evidence="4" id="KW-1185">Reference proteome</keyword>
<accession>A0ABQ9GGU3</accession>
<proteinExistence type="predicted"/>
<dbReference type="InterPro" id="IPR025724">
    <property type="entry name" value="GAG-pre-integrase_dom"/>
</dbReference>
<dbReference type="Proteomes" id="UP001159363">
    <property type="component" value="Chromosome 11"/>
</dbReference>
<dbReference type="EMBL" id="JARBHB010000012">
    <property type="protein sequence ID" value="KAJ8871239.1"/>
    <property type="molecule type" value="Genomic_DNA"/>
</dbReference>
<evidence type="ECO:0008006" key="5">
    <source>
        <dbReference type="Google" id="ProtNLM"/>
    </source>
</evidence>
<evidence type="ECO:0000259" key="2">
    <source>
        <dbReference type="Pfam" id="PF22936"/>
    </source>
</evidence>
<protein>
    <recommendedName>
        <fullName evidence="5">GAG-pre-integrase domain-containing protein</fullName>
    </recommendedName>
</protein>
<feature type="domain" description="GAG-pre-integrase" evidence="1">
    <location>
        <begin position="302"/>
        <end position="350"/>
    </location>
</feature>
<sequence>MDHSEVSELSLVEKLKEPSDFQLWKFKVNILFKSQGLYGIVCGEVKAPEQGSSDYADYMYRILSDMYEHDVSQKKFDLMQEFFGYKYTAGVDLATYMSKLENLVFRLKVLGKVIPENMLISRILMTVPEKYSYFISAWESTPVDSETMTNLTTGLIAKEKRSADSRTETDVVAFKAAVKNVTRLPISFLVAGCNAVYTEWILDSGSTCHMTYDNSLLENTRAVKTDIGLAKKSASMNAESVGRVVTDYCELKKVLYVPQLSKNILLVGSITQNREVNFTKNEVAVIKESVVPIRGRKGANELYVVTMTRNSISKALVAECKNLGMTWHRRLGHISQDLLKVASRIIKGMNLKVHKLRTDNGKEYLNERLRA</sequence>
<dbReference type="Pfam" id="PF14223">
    <property type="entry name" value="Retrotran_gag_2"/>
    <property type="match status" value="1"/>
</dbReference>
<reference evidence="3 4" key="1">
    <citation type="submission" date="2023-02" db="EMBL/GenBank/DDBJ databases">
        <title>LHISI_Scaffold_Assembly.</title>
        <authorList>
            <person name="Stuart O.P."/>
            <person name="Cleave R."/>
            <person name="Magrath M.J.L."/>
            <person name="Mikheyev A.S."/>
        </authorList>
    </citation>
    <scope>NUCLEOTIDE SEQUENCE [LARGE SCALE GENOMIC DNA]</scope>
    <source>
        <strain evidence="3">Daus_M_001</strain>
        <tissue evidence="3">Leg muscle</tissue>
    </source>
</reference>